<organism evidence="7 8">
    <name type="scientific">Trematosphaeria pertusa</name>
    <dbReference type="NCBI Taxonomy" id="390896"/>
    <lineage>
        <taxon>Eukaryota</taxon>
        <taxon>Fungi</taxon>
        <taxon>Dikarya</taxon>
        <taxon>Ascomycota</taxon>
        <taxon>Pezizomycotina</taxon>
        <taxon>Dothideomycetes</taxon>
        <taxon>Pleosporomycetidae</taxon>
        <taxon>Pleosporales</taxon>
        <taxon>Massarineae</taxon>
        <taxon>Trematosphaeriaceae</taxon>
        <taxon>Trematosphaeria</taxon>
    </lineage>
</organism>
<keyword evidence="8" id="KW-1185">Reference proteome</keyword>
<comment type="similarity">
    <text evidence="1 4">Belongs to the glycosyl hydrolase 26 family.</text>
</comment>
<dbReference type="Proteomes" id="UP000800094">
    <property type="component" value="Unassembled WGS sequence"/>
</dbReference>
<dbReference type="PANTHER" id="PTHR40079">
    <property type="entry name" value="MANNAN ENDO-1,4-BETA-MANNOSIDASE E-RELATED"/>
    <property type="match status" value="1"/>
</dbReference>
<reference evidence="7" key="1">
    <citation type="journal article" date="2020" name="Stud. Mycol.">
        <title>101 Dothideomycetes genomes: a test case for predicting lifestyles and emergence of pathogens.</title>
        <authorList>
            <person name="Haridas S."/>
            <person name="Albert R."/>
            <person name="Binder M."/>
            <person name="Bloem J."/>
            <person name="Labutti K."/>
            <person name="Salamov A."/>
            <person name="Andreopoulos B."/>
            <person name="Baker S."/>
            <person name="Barry K."/>
            <person name="Bills G."/>
            <person name="Bluhm B."/>
            <person name="Cannon C."/>
            <person name="Castanera R."/>
            <person name="Culley D."/>
            <person name="Daum C."/>
            <person name="Ezra D."/>
            <person name="Gonzalez J."/>
            <person name="Henrissat B."/>
            <person name="Kuo A."/>
            <person name="Liang C."/>
            <person name="Lipzen A."/>
            <person name="Lutzoni F."/>
            <person name="Magnuson J."/>
            <person name="Mondo S."/>
            <person name="Nolan M."/>
            <person name="Ohm R."/>
            <person name="Pangilinan J."/>
            <person name="Park H.-J."/>
            <person name="Ramirez L."/>
            <person name="Alfaro M."/>
            <person name="Sun H."/>
            <person name="Tritt A."/>
            <person name="Yoshinaga Y."/>
            <person name="Zwiers L.-H."/>
            <person name="Turgeon B."/>
            <person name="Goodwin S."/>
            <person name="Spatafora J."/>
            <person name="Crous P."/>
            <person name="Grigoriev I."/>
        </authorList>
    </citation>
    <scope>NUCLEOTIDE SEQUENCE</scope>
    <source>
        <strain evidence="7">CBS 122368</strain>
    </source>
</reference>
<evidence type="ECO:0000259" key="6">
    <source>
        <dbReference type="PROSITE" id="PS51764"/>
    </source>
</evidence>
<name>A0A6A6IIJ1_9PLEO</name>
<evidence type="ECO:0000256" key="4">
    <source>
        <dbReference type="PROSITE-ProRule" id="PRU01100"/>
    </source>
</evidence>
<gene>
    <name evidence="7" type="ORF">BU26DRAFT_550556</name>
</gene>
<evidence type="ECO:0000256" key="3">
    <source>
        <dbReference type="ARBA" id="ARBA00023295"/>
    </source>
</evidence>
<evidence type="ECO:0000313" key="8">
    <source>
        <dbReference type="Proteomes" id="UP000800094"/>
    </source>
</evidence>
<feature type="compositionally biased region" description="Polar residues" evidence="5">
    <location>
        <begin position="320"/>
        <end position="337"/>
    </location>
</feature>
<keyword evidence="3 4" id="KW-0326">Glycosidase</keyword>
<evidence type="ECO:0000313" key="7">
    <source>
        <dbReference type="EMBL" id="KAF2250425.1"/>
    </source>
</evidence>
<dbReference type="EMBL" id="ML987194">
    <property type="protein sequence ID" value="KAF2250425.1"/>
    <property type="molecule type" value="Genomic_DNA"/>
</dbReference>
<evidence type="ECO:0000256" key="5">
    <source>
        <dbReference type="SAM" id="MobiDB-lite"/>
    </source>
</evidence>
<proteinExistence type="inferred from homology"/>
<sequence length="375" mass="40658">MKYAHYATALAVITCQHGTAISIPRITPSSVTKTGTDGLGLPNDGLKANCISIGFLPSEGDASSPRYTMAQINDKLGAKSSTYGWYAQIKSSSFDGSQLLAMKDDIVSSGAVFISPDVASQVAKVMKEFTDAGVEVWLRFAHEMNWYVTDGTYQGTSQDFITAWKNIYDANCKNNEHVKCFWSPNQAGSMSDLEPYWPGPDYVDLVGIDCYPKSSDDTSGNALFAKLYGDFYNTYSAPYGKPFAIGETGAGTGQKEGWLKQLVSQDKTKYPNYVSMSWFEFDKEADFRIVMTDDSTLQQTKDMLLSGGNESCGGSGNGTIPITGTPEPNATTGTKLTSTKAPAAEPTCDWGCWGWDCSATVPCQEPWTCKGGYCK</sequence>
<keyword evidence="2 4" id="KW-0378">Hydrolase</keyword>
<protein>
    <submittedName>
        <fullName evidence="7">Glycoside hydrolase family 26 protein</fullName>
    </submittedName>
</protein>
<dbReference type="InterPro" id="IPR000805">
    <property type="entry name" value="Glyco_hydro_26"/>
</dbReference>
<feature type="domain" description="GH26" evidence="6">
    <location>
        <begin position="1"/>
        <end position="300"/>
    </location>
</feature>
<dbReference type="RefSeq" id="XP_033685429.1">
    <property type="nucleotide sequence ID" value="XM_033832061.1"/>
</dbReference>
<evidence type="ECO:0000256" key="1">
    <source>
        <dbReference type="ARBA" id="ARBA00007754"/>
    </source>
</evidence>
<dbReference type="PANTHER" id="PTHR40079:SF6">
    <property type="entry name" value="GH26 DOMAIN-CONTAINING PROTEIN"/>
    <property type="match status" value="1"/>
</dbReference>
<accession>A0A6A6IIJ1</accession>
<dbReference type="SUPFAM" id="SSF51445">
    <property type="entry name" value="(Trans)glycosidases"/>
    <property type="match status" value="1"/>
</dbReference>
<feature type="active site" description="Proton donor" evidence="4">
    <location>
        <position position="143"/>
    </location>
</feature>
<dbReference type="AlphaFoldDB" id="A0A6A6IIJ1"/>
<dbReference type="GO" id="GO:0016985">
    <property type="term" value="F:mannan endo-1,4-beta-mannosidase activity"/>
    <property type="evidence" value="ECO:0007669"/>
    <property type="project" value="InterPro"/>
</dbReference>
<feature type="active site" description="Nucleophile" evidence="4">
    <location>
        <position position="247"/>
    </location>
</feature>
<dbReference type="InterPro" id="IPR017853">
    <property type="entry name" value="GH"/>
</dbReference>
<dbReference type="Pfam" id="PF02156">
    <property type="entry name" value="Glyco_hydro_26"/>
    <property type="match status" value="1"/>
</dbReference>
<feature type="region of interest" description="Disordered" evidence="5">
    <location>
        <begin position="316"/>
        <end position="337"/>
    </location>
</feature>
<dbReference type="Gene3D" id="3.20.20.80">
    <property type="entry name" value="Glycosidases"/>
    <property type="match status" value="1"/>
</dbReference>
<dbReference type="PROSITE" id="PS51764">
    <property type="entry name" value="GH26"/>
    <property type="match status" value="1"/>
</dbReference>
<evidence type="ECO:0000256" key="2">
    <source>
        <dbReference type="ARBA" id="ARBA00022801"/>
    </source>
</evidence>
<dbReference type="GO" id="GO:0006080">
    <property type="term" value="P:substituted mannan metabolic process"/>
    <property type="evidence" value="ECO:0007669"/>
    <property type="project" value="InterPro"/>
</dbReference>
<dbReference type="OrthoDB" id="428177at2759"/>
<dbReference type="GeneID" id="54585391"/>
<dbReference type="InterPro" id="IPR022790">
    <property type="entry name" value="GH26_dom"/>
</dbReference>